<keyword evidence="4 10" id="KW-0812">Transmembrane</keyword>
<keyword evidence="3 10" id="KW-0813">Transport</keyword>
<evidence type="ECO:0000256" key="6">
    <source>
        <dbReference type="ARBA" id="ARBA00022989"/>
    </source>
</evidence>
<dbReference type="GO" id="GO:0016125">
    <property type="term" value="P:sterol metabolic process"/>
    <property type="evidence" value="ECO:0007669"/>
    <property type="project" value="UniProtKB-UniRule"/>
</dbReference>
<comment type="function">
    <text evidence="10">Regulates also the sphingolipid metabolism.</text>
</comment>
<dbReference type="PANTHER" id="PTHR14467:SF0">
    <property type="entry name" value="PROTEIN ARV1"/>
    <property type="match status" value="1"/>
</dbReference>
<dbReference type="STRING" id="1109443.G4TL61"/>
<evidence type="ECO:0000256" key="7">
    <source>
        <dbReference type="ARBA" id="ARBA00023055"/>
    </source>
</evidence>
<feature type="transmembrane region" description="Helical" evidence="10">
    <location>
        <begin position="96"/>
        <end position="115"/>
    </location>
</feature>
<dbReference type="Proteomes" id="UP000007148">
    <property type="component" value="Unassembled WGS sequence"/>
</dbReference>
<keyword evidence="10" id="KW-0333">Golgi apparatus</keyword>
<comment type="function">
    <text evidence="10">Mediator of sterol homeostasis involved in sterol uptake, trafficking and distribution into membranes.</text>
</comment>
<accession>G4TL61</accession>
<dbReference type="AlphaFoldDB" id="G4TL61"/>
<keyword evidence="7 10" id="KW-0445">Lipid transport</keyword>
<feature type="transmembrane region" description="Helical" evidence="10">
    <location>
        <begin position="135"/>
        <end position="167"/>
    </location>
</feature>
<dbReference type="InParanoid" id="G4TL61"/>
<keyword evidence="12" id="KW-1185">Reference proteome</keyword>
<organism evidence="11 12">
    <name type="scientific">Serendipita indica (strain DSM 11827)</name>
    <name type="common">Root endophyte fungus</name>
    <name type="synonym">Piriformospora indica</name>
    <dbReference type="NCBI Taxonomy" id="1109443"/>
    <lineage>
        <taxon>Eukaryota</taxon>
        <taxon>Fungi</taxon>
        <taxon>Dikarya</taxon>
        <taxon>Basidiomycota</taxon>
        <taxon>Agaricomycotina</taxon>
        <taxon>Agaricomycetes</taxon>
        <taxon>Sebacinales</taxon>
        <taxon>Serendipitaceae</taxon>
        <taxon>Serendipita</taxon>
    </lineage>
</organism>
<dbReference type="GO" id="GO:0032541">
    <property type="term" value="C:cortical endoplasmic reticulum"/>
    <property type="evidence" value="ECO:0007669"/>
    <property type="project" value="TreeGrafter"/>
</dbReference>
<evidence type="ECO:0000256" key="8">
    <source>
        <dbReference type="ARBA" id="ARBA00023098"/>
    </source>
</evidence>
<comment type="subcellular location">
    <subcellularLocation>
        <location evidence="1 10">Endoplasmic reticulum membrane</location>
        <topology evidence="1 10">Multi-pass membrane protein</topology>
    </subcellularLocation>
    <subcellularLocation>
        <location evidence="10">Golgi apparatus membrane</location>
        <topology evidence="10">Multi-pass membrane protein</topology>
    </subcellularLocation>
</comment>
<comment type="similarity">
    <text evidence="2 10">Belongs to the ARV1 family.</text>
</comment>
<comment type="caution">
    <text evidence="11">The sequence shown here is derived from an EMBL/GenBank/DDBJ whole genome shotgun (WGS) entry which is preliminary data.</text>
</comment>
<sequence length="306" mass="34676">MPICTHCAAHVDCVYTQYSENNIRLEQCSTCLNFADRFIEKDTLNLTLDLILLKGVLRHLLYNRGTAPRCIDREGNAVLPDTALERRRGEARRRRTIAKVGMFLVMLDSVTRWSFLQETPLDASEVDRLLTWKTLQGFLATLASCLTEIVLFHLATVMACLVAIRLLMRPGKNGNRSGVLEEFRVSHVSLALIYASLTKLFLLSLLVIWRPARPEQSSPAMVNGDLYHQILHVFDDDRLNREWLLRNLMGGMASGFAIRVILDDNPAAAAFVVLSAWMLKAFAAFLLSEYVYPLGTDRDWLIFSMP</sequence>
<reference evidence="11 12" key="1">
    <citation type="journal article" date="2011" name="PLoS Pathog.">
        <title>Endophytic Life Strategies Decoded by Genome and Transcriptome Analyses of the Mutualistic Root Symbiont Piriformospora indica.</title>
        <authorList>
            <person name="Zuccaro A."/>
            <person name="Lahrmann U."/>
            <person name="Guldener U."/>
            <person name="Langen G."/>
            <person name="Pfiffi S."/>
            <person name="Biedenkopf D."/>
            <person name="Wong P."/>
            <person name="Samans B."/>
            <person name="Grimm C."/>
            <person name="Basiewicz M."/>
            <person name="Murat C."/>
            <person name="Martin F."/>
            <person name="Kogel K.H."/>
        </authorList>
    </citation>
    <scope>NUCLEOTIDE SEQUENCE [LARGE SCALE GENOMIC DNA]</scope>
    <source>
        <strain evidence="11 12">DSM 11827</strain>
    </source>
</reference>
<evidence type="ECO:0000256" key="1">
    <source>
        <dbReference type="ARBA" id="ARBA00004477"/>
    </source>
</evidence>
<dbReference type="PANTHER" id="PTHR14467">
    <property type="entry name" value="ARV1"/>
    <property type="match status" value="1"/>
</dbReference>
<protein>
    <recommendedName>
        <fullName evidence="10">Protein ARV</fullName>
    </recommendedName>
</protein>
<dbReference type="GO" id="GO:0000139">
    <property type="term" value="C:Golgi membrane"/>
    <property type="evidence" value="ECO:0007669"/>
    <property type="project" value="UniProtKB-SubCell"/>
</dbReference>
<name>G4TL61_SERID</name>
<evidence type="ECO:0000256" key="3">
    <source>
        <dbReference type="ARBA" id="ARBA00022448"/>
    </source>
</evidence>
<evidence type="ECO:0000256" key="4">
    <source>
        <dbReference type="ARBA" id="ARBA00022692"/>
    </source>
</evidence>
<keyword evidence="9 10" id="KW-0472">Membrane</keyword>
<dbReference type="eggNOG" id="KOG3134">
    <property type="taxonomic scope" value="Eukaryota"/>
</dbReference>
<dbReference type="Pfam" id="PF04161">
    <property type="entry name" value="Arv1"/>
    <property type="match status" value="1"/>
</dbReference>
<evidence type="ECO:0000256" key="9">
    <source>
        <dbReference type="ARBA" id="ARBA00023136"/>
    </source>
</evidence>
<evidence type="ECO:0000256" key="2">
    <source>
        <dbReference type="ARBA" id="ARBA00009187"/>
    </source>
</evidence>
<dbReference type="OMA" id="AFIRWTH"/>
<dbReference type="FunCoup" id="G4TL61">
    <property type="interactions" value="283"/>
</dbReference>
<dbReference type="InterPro" id="IPR007290">
    <property type="entry name" value="Arv1"/>
</dbReference>
<keyword evidence="8 10" id="KW-0443">Lipid metabolism</keyword>
<dbReference type="GO" id="GO:0097036">
    <property type="term" value="P:regulation of plasma membrane sterol distribution"/>
    <property type="evidence" value="ECO:0007669"/>
    <property type="project" value="UniProtKB-UniRule"/>
</dbReference>
<gene>
    <name evidence="11" type="ORF">PIIN_05989</name>
</gene>
<keyword evidence="10" id="KW-0746">Sphingolipid metabolism</keyword>
<feature type="transmembrane region" description="Helical" evidence="10">
    <location>
        <begin position="188"/>
        <end position="209"/>
    </location>
</feature>
<evidence type="ECO:0000313" key="11">
    <source>
        <dbReference type="EMBL" id="CCA72054.1"/>
    </source>
</evidence>
<keyword evidence="6 10" id="KW-1133">Transmembrane helix</keyword>
<feature type="transmembrane region" description="Helical" evidence="10">
    <location>
        <begin position="243"/>
        <end position="262"/>
    </location>
</feature>
<keyword evidence="5 10" id="KW-0256">Endoplasmic reticulum</keyword>
<feature type="transmembrane region" description="Helical" evidence="10">
    <location>
        <begin position="269"/>
        <end position="292"/>
    </location>
</feature>
<evidence type="ECO:0000256" key="5">
    <source>
        <dbReference type="ARBA" id="ARBA00022824"/>
    </source>
</evidence>
<dbReference type="GO" id="GO:0006665">
    <property type="term" value="P:sphingolipid metabolic process"/>
    <property type="evidence" value="ECO:0007669"/>
    <property type="project" value="UniProtKB-UniRule"/>
</dbReference>
<dbReference type="GO" id="GO:0032366">
    <property type="term" value="P:intracellular sterol transport"/>
    <property type="evidence" value="ECO:0007669"/>
    <property type="project" value="UniProtKB-UniRule"/>
</dbReference>
<proteinExistence type="inferred from homology"/>
<dbReference type="EMBL" id="CAFZ01000146">
    <property type="protein sequence ID" value="CCA72054.1"/>
    <property type="molecule type" value="Genomic_DNA"/>
</dbReference>
<dbReference type="GO" id="GO:0005789">
    <property type="term" value="C:endoplasmic reticulum membrane"/>
    <property type="evidence" value="ECO:0007669"/>
    <property type="project" value="UniProtKB-SubCell"/>
</dbReference>
<evidence type="ECO:0000256" key="10">
    <source>
        <dbReference type="RuleBase" id="RU368065"/>
    </source>
</evidence>
<evidence type="ECO:0000313" key="12">
    <source>
        <dbReference type="Proteomes" id="UP000007148"/>
    </source>
</evidence>
<dbReference type="HOGENOM" id="CLU_860831_0_0_1"/>
<dbReference type="OrthoDB" id="2192830at2759"/>